<keyword evidence="4" id="KW-0328">Glycosyltransferase</keyword>
<evidence type="ECO:0000256" key="6">
    <source>
        <dbReference type="ARBA" id="ARBA00022737"/>
    </source>
</evidence>
<evidence type="ECO:0000259" key="10">
    <source>
        <dbReference type="Pfam" id="PF13844"/>
    </source>
</evidence>
<evidence type="ECO:0000256" key="7">
    <source>
        <dbReference type="ARBA" id="ARBA00022803"/>
    </source>
</evidence>
<dbReference type="OrthoDB" id="421121at2759"/>
<dbReference type="InterPro" id="IPR019734">
    <property type="entry name" value="TPR_rpt"/>
</dbReference>
<feature type="compositionally biased region" description="Polar residues" evidence="9">
    <location>
        <begin position="74"/>
        <end position="85"/>
    </location>
</feature>
<dbReference type="Gene3D" id="3.40.50.2000">
    <property type="entry name" value="Glycogen Phosphorylase B"/>
    <property type="match status" value="1"/>
</dbReference>
<evidence type="ECO:0000313" key="11">
    <source>
        <dbReference type="EMBL" id="PCH33636.1"/>
    </source>
</evidence>
<evidence type="ECO:0000313" key="12">
    <source>
        <dbReference type="Proteomes" id="UP000218811"/>
    </source>
</evidence>
<sequence>MHRGSGPEVDDADASHAIESTESTDQTAYFRLHRQGWDPKHIPTPSLDPGSPSSSNLLRRRSTSMQPTARPLLSSDTSSGITLLSDTPEYASEPHDPHSIDLPSSDSSAVITAAWSASMVPSPTEMLHSNPFATTVARDAAIAYAYHLYDSPHNPPPAGLTHSPLFSPNVPALLSTENTFKFQLIPLLNILRALHPDYLPILLLLSCTHFALGDYHMSLQLSQDILTVDPTYVEAMSNIGTTYKALGCEDEAFQWWRKALQVRPTYWDAMDNILEQLFARARDTLDEASRSDYYAQALETCQFVQRKVLSNDGIPLLSINPPDIIRLQRAYLTTAAIHALRGLDGLQDAIRDYCTALEFAVRPPPPIPQDEHYTTRELILAACVAGYILTASSDGPIPPEVVASLDKPGERPFLHRISEPPFDVFRSIRASGDRLLDALLHIGGGVLPTMLLIPEQIMRLPMILFPCSTGILPATCTRDSNTGQLGLPARAARQKNNLMTSTIILSLAKKLQDDSLDHSMPPGFGGALPVSTSLVIFLYYLALALSPSPSTYNNLGILMCTLSSARTIRDSQGQRQILNGMTLARLYYQAGLQMDPNHPHLLTNLGSLLKDQGHINEAIELYMKAVQRKPDFDIALANLGNAVKDLGRSWDAIEYYRRAVSLNPNLPEATCGLVNSLCAVCDWRGRGAVPGELGVDEHGHIVLPNDHGKAGWITQMIEICQRQIDEAYAQNVGVIEQSAIVDEYLQAVEAAYGRPLCSNEKARWETCFRPRGRGKHGQMNINEAGIVLRFIDWVLPRLQRQWYLRAYGKTLSSAEPIFATASDLSNYYRRPTLPANLKNPPVPSVLPFHTFTYPLAPRMVRLIAHRNALRISYTAHSQTWLPEHVFRPPPPPVRGKLNIGYISNDVNDHPLSHLMQSVFNIHDRNYFSIFLYTTSPWDGSDYRPIIASRVENFVDASSWSTHAIVEHIVQHNIHILVNLGGYTKGSRNDIFAIRPCPIQIQLMGYAGTLSAGWCDYLVGCKISSPSHMSAAEVWRRSRESHEEMQYIFDFDADADPESSSDSWIYSEKLINIPHSFMVTDHKQSFRGDEQLSIEERAATPVEQLWRDEEARRVQMRQRIFPDLPQDVVIFANFNQLRLVQTIFTVWLNILIRVPHSILWLLRFPAAGEEHLLRAARAWAGEEVAARIRFTSVASKDEHVYRSRVADLFLDTMECNAHTIAADILWSGTPILTFLKHQHKMCSRVAASMASATGFGRDMVVDSIQQYENRAVALASSVQYVPARDHTGGVIYRSDGILIKLRRNIFLNRDNMPLFDTMRWTRNWEKGLREAWKRWVEGTQYEMSDEWEACRGPEKQSGCIWITDDEPANVVEYD</sequence>
<gene>
    <name evidence="11" type="ORF">WOLCODRAFT_60860</name>
</gene>
<reference evidence="11 12" key="1">
    <citation type="journal article" date="2012" name="Science">
        <title>The Paleozoic origin of enzymatic lignin decomposition reconstructed from 31 fungal genomes.</title>
        <authorList>
            <person name="Floudas D."/>
            <person name="Binder M."/>
            <person name="Riley R."/>
            <person name="Barry K."/>
            <person name="Blanchette R.A."/>
            <person name="Henrissat B."/>
            <person name="Martinez A.T."/>
            <person name="Otillar R."/>
            <person name="Spatafora J.W."/>
            <person name="Yadav J.S."/>
            <person name="Aerts A."/>
            <person name="Benoit I."/>
            <person name="Boyd A."/>
            <person name="Carlson A."/>
            <person name="Copeland A."/>
            <person name="Coutinho P.M."/>
            <person name="de Vries R.P."/>
            <person name="Ferreira P."/>
            <person name="Findley K."/>
            <person name="Foster B."/>
            <person name="Gaskell J."/>
            <person name="Glotzer D."/>
            <person name="Gorecki P."/>
            <person name="Heitman J."/>
            <person name="Hesse C."/>
            <person name="Hori C."/>
            <person name="Igarashi K."/>
            <person name="Jurgens J.A."/>
            <person name="Kallen N."/>
            <person name="Kersten P."/>
            <person name="Kohler A."/>
            <person name="Kuees U."/>
            <person name="Kumar T.K.A."/>
            <person name="Kuo A."/>
            <person name="LaButti K."/>
            <person name="Larrondo L.F."/>
            <person name="Lindquist E."/>
            <person name="Ling A."/>
            <person name="Lombard V."/>
            <person name="Lucas S."/>
            <person name="Lundell T."/>
            <person name="Martin R."/>
            <person name="McLaughlin D.J."/>
            <person name="Morgenstern I."/>
            <person name="Morin E."/>
            <person name="Murat C."/>
            <person name="Nagy L.G."/>
            <person name="Nolan M."/>
            <person name="Ohm R.A."/>
            <person name="Patyshakuliyeva A."/>
            <person name="Rokas A."/>
            <person name="Ruiz-Duenas F.J."/>
            <person name="Sabat G."/>
            <person name="Salamov A."/>
            <person name="Samejima M."/>
            <person name="Schmutz J."/>
            <person name="Slot J.C."/>
            <person name="St John F."/>
            <person name="Stenlid J."/>
            <person name="Sun H."/>
            <person name="Sun S."/>
            <person name="Syed K."/>
            <person name="Tsang A."/>
            <person name="Wiebenga A."/>
            <person name="Young D."/>
            <person name="Pisabarro A."/>
            <person name="Eastwood D.C."/>
            <person name="Martin F."/>
            <person name="Cullen D."/>
            <person name="Grigoriev I.V."/>
            <person name="Hibbett D.S."/>
        </authorList>
    </citation>
    <scope>NUCLEOTIDE SEQUENCE [LARGE SCALE GENOMIC DNA]</scope>
    <source>
        <strain evidence="11 12">MD-104</strain>
    </source>
</reference>
<evidence type="ECO:0000256" key="8">
    <source>
        <dbReference type="PROSITE-ProRule" id="PRU00339"/>
    </source>
</evidence>
<dbReference type="Gene3D" id="1.25.40.10">
    <property type="entry name" value="Tetratricopeptide repeat domain"/>
    <property type="match status" value="3"/>
</dbReference>
<dbReference type="SUPFAM" id="SSF48452">
    <property type="entry name" value="TPR-like"/>
    <property type="match status" value="1"/>
</dbReference>
<keyword evidence="12" id="KW-1185">Reference proteome</keyword>
<protein>
    <recommendedName>
        <fullName evidence="3">protein O-GlcNAc transferase</fullName>
        <ecNumber evidence="3">2.4.1.255</ecNumber>
    </recommendedName>
</protein>
<dbReference type="Gene3D" id="3.40.50.11380">
    <property type="match status" value="1"/>
</dbReference>
<dbReference type="Proteomes" id="UP000218811">
    <property type="component" value="Unassembled WGS sequence"/>
</dbReference>
<keyword evidence="6" id="KW-0677">Repeat</keyword>
<feature type="domain" description="O-GlcNAc transferase C-terminal" evidence="10">
    <location>
        <begin position="837"/>
        <end position="1029"/>
    </location>
</feature>
<dbReference type="EMBL" id="KB467831">
    <property type="protein sequence ID" value="PCH33636.1"/>
    <property type="molecule type" value="Genomic_DNA"/>
</dbReference>
<dbReference type="GO" id="GO:0006493">
    <property type="term" value="P:protein O-linked glycosylation"/>
    <property type="evidence" value="ECO:0007669"/>
    <property type="project" value="TreeGrafter"/>
</dbReference>
<feature type="repeat" description="TPR" evidence="8">
    <location>
        <begin position="633"/>
        <end position="666"/>
    </location>
</feature>
<evidence type="ECO:0000256" key="1">
    <source>
        <dbReference type="ARBA" id="ARBA00004922"/>
    </source>
</evidence>
<dbReference type="SMART" id="SM00028">
    <property type="entry name" value="TPR"/>
    <property type="match status" value="4"/>
</dbReference>
<feature type="repeat" description="TPR" evidence="8">
    <location>
        <begin position="599"/>
        <end position="632"/>
    </location>
</feature>
<evidence type="ECO:0000256" key="5">
    <source>
        <dbReference type="ARBA" id="ARBA00022679"/>
    </source>
</evidence>
<dbReference type="EC" id="2.4.1.255" evidence="3"/>
<evidence type="ECO:0000256" key="2">
    <source>
        <dbReference type="ARBA" id="ARBA00005386"/>
    </source>
</evidence>
<dbReference type="PANTHER" id="PTHR44998">
    <property type="match status" value="1"/>
</dbReference>
<accession>A0A2H3IUH4</accession>
<proteinExistence type="inferred from homology"/>
<dbReference type="InterPro" id="IPR011990">
    <property type="entry name" value="TPR-like_helical_dom_sf"/>
</dbReference>
<dbReference type="PANTHER" id="PTHR44998:SF1">
    <property type="entry name" value="UDP-N-ACETYLGLUCOSAMINE--PEPTIDE N-ACETYLGLUCOSAMINYLTRANSFERASE 110 KDA SUBUNIT"/>
    <property type="match status" value="1"/>
</dbReference>
<dbReference type="Pfam" id="PF13844">
    <property type="entry name" value="Glyco_transf_41"/>
    <property type="match status" value="2"/>
</dbReference>
<comment type="similarity">
    <text evidence="2">Belongs to the glycosyltransferase 41 family. O-GlcNAc transferase subfamily.</text>
</comment>
<dbReference type="Pfam" id="PF13181">
    <property type="entry name" value="TPR_8"/>
    <property type="match status" value="2"/>
</dbReference>
<keyword evidence="7 8" id="KW-0802">TPR repeat</keyword>
<evidence type="ECO:0000256" key="9">
    <source>
        <dbReference type="SAM" id="MobiDB-lite"/>
    </source>
</evidence>
<evidence type="ECO:0000256" key="4">
    <source>
        <dbReference type="ARBA" id="ARBA00022676"/>
    </source>
</evidence>
<dbReference type="PROSITE" id="PS50005">
    <property type="entry name" value="TPR"/>
    <property type="match status" value="3"/>
</dbReference>
<dbReference type="InterPro" id="IPR029489">
    <property type="entry name" value="OGT/SEC/SPY_C"/>
</dbReference>
<feature type="domain" description="O-GlcNAc transferase C-terminal" evidence="10">
    <location>
        <begin position="1112"/>
        <end position="1280"/>
    </location>
</feature>
<organism evidence="11 12">
    <name type="scientific">Wolfiporia cocos (strain MD-104)</name>
    <name type="common">Brown rot fungus</name>
    <dbReference type="NCBI Taxonomy" id="742152"/>
    <lineage>
        <taxon>Eukaryota</taxon>
        <taxon>Fungi</taxon>
        <taxon>Dikarya</taxon>
        <taxon>Basidiomycota</taxon>
        <taxon>Agaricomycotina</taxon>
        <taxon>Agaricomycetes</taxon>
        <taxon>Polyporales</taxon>
        <taxon>Phaeolaceae</taxon>
        <taxon>Wolfiporia</taxon>
    </lineage>
</organism>
<feature type="compositionally biased region" description="Polar residues" evidence="9">
    <location>
        <begin position="18"/>
        <end position="27"/>
    </location>
</feature>
<dbReference type="OMA" id="GFRDRWH"/>
<feature type="repeat" description="TPR" evidence="8">
    <location>
        <begin position="233"/>
        <end position="266"/>
    </location>
</feature>
<dbReference type="GO" id="GO:0097363">
    <property type="term" value="F:protein O-acetylglucosaminyltransferase activity"/>
    <property type="evidence" value="ECO:0007669"/>
    <property type="project" value="UniProtKB-EC"/>
</dbReference>
<keyword evidence="5 11" id="KW-0808">Transferase</keyword>
<dbReference type="STRING" id="742152.A0A2H3IUH4"/>
<name>A0A2H3IUH4_WOLCO</name>
<evidence type="ECO:0000256" key="3">
    <source>
        <dbReference type="ARBA" id="ARBA00011970"/>
    </source>
</evidence>
<comment type="pathway">
    <text evidence="1">Protein modification; protein glycosylation.</text>
</comment>
<feature type="region of interest" description="Disordered" evidence="9">
    <location>
        <begin position="1"/>
        <end position="103"/>
    </location>
</feature>